<name>A0AAN5LC57_KLEOX</name>
<sequence>MKFTVEDVQLAIKGMMKDSNTCISEKLLAVVAGNYAQGNTIITLRLQSLYEDENFDSTIGEIKNLYYTERDGRPQLRGDVIFDTERLDIQSLIHSLANGCVYLSPWFMNIGSLNHSLACLSEVTLSKAEDTTFNGIEPLDISDLNPLINALYKEQVAEAQESNVIFHAKYDHDDSGLVGYISSNSGNKIHFNENSTVETKDGYLIIDSGCATEAIRVDKVTRITSAKHKDGSESVYIYSTSGCVDISHSTSLNVKDVIKILERYKESQIAALKISCS</sequence>
<dbReference type="Proteomes" id="UP000856143">
    <property type="component" value="Unassembled WGS sequence"/>
</dbReference>
<organism evidence="1 2">
    <name type="scientific">Klebsiella oxytoca</name>
    <dbReference type="NCBI Taxonomy" id="571"/>
    <lineage>
        <taxon>Bacteria</taxon>
        <taxon>Pseudomonadati</taxon>
        <taxon>Pseudomonadota</taxon>
        <taxon>Gammaproteobacteria</taxon>
        <taxon>Enterobacterales</taxon>
        <taxon>Enterobacteriaceae</taxon>
        <taxon>Klebsiella/Raoultella group</taxon>
        <taxon>Klebsiella</taxon>
    </lineage>
</organism>
<dbReference type="EMBL" id="DACSEO010000075">
    <property type="protein sequence ID" value="HAT1683814.1"/>
    <property type="molecule type" value="Genomic_DNA"/>
</dbReference>
<comment type="caution">
    <text evidence="1">The sequence shown here is derived from an EMBL/GenBank/DDBJ whole genome shotgun (WGS) entry which is preliminary data.</text>
</comment>
<proteinExistence type="predicted"/>
<accession>A0AAN5LC57</accession>
<evidence type="ECO:0000313" key="1">
    <source>
        <dbReference type="EMBL" id="HAT1683814.1"/>
    </source>
</evidence>
<evidence type="ECO:0000313" key="2">
    <source>
        <dbReference type="Proteomes" id="UP000856143"/>
    </source>
</evidence>
<reference evidence="1" key="2">
    <citation type="submission" date="2020-11" db="EMBL/GenBank/DDBJ databases">
        <authorList>
            <consortium name="NCBI Pathogen Detection Project"/>
        </authorList>
    </citation>
    <scope>NUCLEOTIDE SEQUENCE</scope>
    <source>
        <strain evidence="1">R404</strain>
    </source>
</reference>
<protein>
    <submittedName>
        <fullName evidence="1">Uncharacterized protein</fullName>
    </submittedName>
</protein>
<reference evidence="1" key="1">
    <citation type="journal article" date="2018" name="Genome Biol.">
        <title>SKESA: strategic k-mer extension for scrupulous assemblies.</title>
        <authorList>
            <person name="Souvorov A."/>
            <person name="Agarwala R."/>
            <person name="Lipman D.J."/>
        </authorList>
    </citation>
    <scope>NUCLEOTIDE SEQUENCE</scope>
    <source>
        <strain evidence="1">R404</strain>
    </source>
</reference>
<gene>
    <name evidence="1" type="ORF">I8Y21_004571</name>
</gene>
<dbReference type="AlphaFoldDB" id="A0AAN5LC57"/>